<dbReference type="EMBL" id="CAMPGE010000993">
    <property type="protein sequence ID" value="CAI2359760.1"/>
    <property type="molecule type" value="Genomic_DNA"/>
</dbReference>
<evidence type="ECO:0000313" key="2">
    <source>
        <dbReference type="Proteomes" id="UP001295684"/>
    </source>
</evidence>
<sequence>MKKNFDTSSFASTITLLSKKPKASNSKIRISRNRPKIGAPENNRYTASLTGLSGFYDYSIKSSKSKDLNTYSGRNIRQEATKQIAKSLLLEKKMEQERAKASSQERETQMLLDYYNNRQFIDKEVKENNQDYFKYNSDNLNLNKVKNLSNSVSNLNPMNLSDEKTLCSAMNIVDRNLSNKKLADAKECYSQLSKPQSEGKNTLENKYVEKAKEDSKQYLNISGSVDPNTFKESVNFDCGRESNTNTGQRSEMDIIRKESIPNLSKPQRNILNSIKKINRNMDKLHAHENVNWSIADMPSNYTTSLPRATNLNYKTTDYSNTKSKLFVQKSTNLGLNDSIRAKKLRQIKNKLHKHRLSVTVNQNNSAERHRNRPLYNLLSESIKTDNEGQKMSYYANLENGKKSHDVIKDDTRIRPSRNLESVKEYSVSTDSGIFKPFLQKSYSDLKNKLIKSARKSKNNPKTDVYRNTSFENYPSKPFLSDIGREDKIKRSFAKINSISAYANKSNGYTSNLSPDFQRNYKKDPNIFRKGKGIMAQFADHGAKHSFICSPFGRR</sequence>
<dbReference type="AlphaFoldDB" id="A0AAD1X6Z4"/>
<proteinExistence type="predicted"/>
<gene>
    <name evidence="1" type="ORF">ECRASSUSDP1_LOCUS1054</name>
</gene>
<accession>A0AAD1X6Z4</accession>
<organism evidence="1 2">
    <name type="scientific">Euplotes crassus</name>
    <dbReference type="NCBI Taxonomy" id="5936"/>
    <lineage>
        <taxon>Eukaryota</taxon>
        <taxon>Sar</taxon>
        <taxon>Alveolata</taxon>
        <taxon>Ciliophora</taxon>
        <taxon>Intramacronucleata</taxon>
        <taxon>Spirotrichea</taxon>
        <taxon>Hypotrichia</taxon>
        <taxon>Euplotida</taxon>
        <taxon>Euplotidae</taxon>
        <taxon>Moneuplotes</taxon>
    </lineage>
</organism>
<keyword evidence="2" id="KW-1185">Reference proteome</keyword>
<name>A0AAD1X6Z4_EUPCR</name>
<protein>
    <submittedName>
        <fullName evidence="1">Uncharacterized protein</fullName>
    </submittedName>
</protein>
<evidence type="ECO:0000313" key="1">
    <source>
        <dbReference type="EMBL" id="CAI2359760.1"/>
    </source>
</evidence>
<dbReference type="Proteomes" id="UP001295684">
    <property type="component" value="Unassembled WGS sequence"/>
</dbReference>
<reference evidence="1" key="1">
    <citation type="submission" date="2023-07" db="EMBL/GenBank/DDBJ databases">
        <authorList>
            <consortium name="AG Swart"/>
            <person name="Singh M."/>
            <person name="Singh A."/>
            <person name="Seah K."/>
            <person name="Emmerich C."/>
        </authorList>
    </citation>
    <scope>NUCLEOTIDE SEQUENCE</scope>
    <source>
        <strain evidence="1">DP1</strain>
    </source>
</reference>
<comment type="caution">
    <text evidence="1">The sequence shown here is derived from an EMBL/GenBank/DDBJ whole genome shotgun (WGS) entry which is preliminary data.</text>
</comment>